<comment type="caution">
    <text evidence="1">The sequence shown here is derived from an EMBL/GenBank/DDBJ whole genome shotgun (WGS) entry which is preliminary data.</text>
</comment>
<name>A0A1V1NSX0_9BACT</name>
<gene>
    <name evidence="1" type="ORF">OMM_13904</name>
</gene>
<evidence type="ECO:0000313" key="2">
    <source>
        <dbReference type="Proteomes" id="UP000189670"/>
    </source>
</evidence>
<feature type="non-terminal residue" evidence="1">
    <location>
        <position position="1"/>
    </location>
</feature>
<reference evidence="2" key="1">
    <citation type="submission" date="2012-11" db="EMBL/GenBank/DDBJ databases">
        <authorList>
            <person name="Lucero-Rivera Y.E."/>
            <person name="Tovar-Ramirez D."/>
        </authorList>
    </citation>
    <scope>NUCLEOTIDE SEQUENCE [LARGE SCALE GENOMIC DNA]</scope>
    <source>
        <strain evidence="2">Araruama</strain>
    </source>
</reference>
<proteinExistence type="predicted"/>
<organism evidence="1 2">
    <name type="scientific">Candidatus Magnetoglobus multicellularis str. Araruama</name>
    <dbReference type="NCBI Taxonomy" id="890399"/>
    <lineage>
        <taxon>Bacteria</taxon>
        <taxon>Pseudomonadati</taxon>
        <taxon>Thermodesulfobacteriota</taxon>
        <taxon>Desulfobacteria</taxon>
        <taxon>Desulfobacterales</taxon>
        <taxon>Desulfobacteraceae</taxon>
        <taxon>Candidatus Magnetoglobus</taxon>
    </lineage>
</organism>
<accession>A0A1V1NSX0</accession>
<protein>
    <recommendedName>
        <fullName evidence="3">UspA domain-containing protein</fullName>
    </recommendedName>
</protein>
<dbReference type="EMBL" id="ATBP01002610">
    <property type="protein sequence ID" value="ETR65661.1"/>
    <property type="molecule type" value="Genomic_DNA"/>
</dbReference>
<dbReference type="Proteomes" id="UP000189670">
    <property type="component" value="Unassembled WGS sequence"/>
</dbReference>
<evidence type="ECO:0000313" key="1">
    <source>
        <dbReference type="EMBL" id="ETR65661.1"/>
    </source>
</evidence>
<sequence length="125" mass="14125">GTTFDVMMYHAIKSLRFSVIGIIQIMPSQQIENEYFQKKRDEIQTNLDQASQVLIEKGLGQGQLSKKIDIGIKSRAKAMLETSIKENWGSIVVGRRGDRMVEIDIGTVGRKLVNMATDRTVWIVN</sequence>
<evidence type="ECO:0008006" key="3">
    <source>
        <dbReference type="Google" id="ProtNLM"/>
    </source>
</evidence>
<dbReference type="AlphaFoldDB" id="A0A1V1NSX0"/>